<dbReference type="AlphaFoldDB" id="A0A8J1XF13"/>
<dbReference type="SUPFAM" id="SSF46785">
    <property type="entry name" value="Winged helix' DNA-binding domain"/>
    <property type="match status" value="1"/>
</dbReference>
<feature type="domain" description="Methyltransferase" evidence="2">
    <location>
        <begin position="195"/>
        <end position="316"/>
    </location>
</feature>
<reference evidence="4" key="1">
    <citation type="submission" date="2022-03" db="EMBL/GenBank/DDBJ databases">
        <authorList>
            <person name="Martin C."/>
        </authorList>
    </citation>
    <scope>NUCLEOTIDE SEQUENCE</scope>
</reference>
<dbReference type="SUPFAM" id="SSF53335">
    <property type="entry name" value="S-adenosyl-L-methionine-dependent methyltransferases"/>
    <property type="match status" value="1"/>
</dbReference>
<dbReference type="CDD" id="cd02440">
    <property type="entry name" value="AdoMet_MTases"/>
    <property type="match status" value="1"/>
</dbReference>
<dbReference type="Gene3D" id="1.10.10.10">
    <property type="entry name" value="Winged helix-like DNA-binding domain superfamily/Winged helix DNA-binding domain"/>
    <property type="match status" value="1"/>
</dbReference>
<dbReference type="PANTHER" id="PTHR45128:SF1">
    <property type="entry name" value="S-ADENOSYLMETHIONINE-DEPENDENT METHYLTRANSFERASE RV2258C"/>
    <property type="match status" value="1"/>
</dbReference>
<accession>A0A8J1XF13</accession>
<organism evidence="4 5">
    <name type="scientific">Owenia fusiformis</name>
    <name type="common">Polychaete worm</name>
    <dbReference type="NCBI Taxonomy" id="6347"/>
    <lineage>
        <taxon>Eukaryota</taxon>
        <taxon>Metazoa</taxon>
        <taxon>Spiralia</taxon>
        <taxon>Lophotrochozoa</taxon>
        <taxon>Annelida</taxon>
        <taxon>Polychaeta</taxon>
        <taxon>Sedentaria</taxon>
        <taxon>Canalipalpata</taxon>
        <taxon>Sabellida</taxon>
        <taxon>Oweniida</taxon>
        <taxon>Oweniidae</taxon>
        <taxon>Owenia</taxon>
    </lineage>
</organism>
<dbReference type="InterPro" id="IPR025714">
    <property type="entry name" value="Methyltranfer_dom"/>
</dbReference>
<evidence type="ECO:0000259" key="3">
    <source>
        <dbReference type="Pfam" id="PF21320"/>
    </source>
</evidence>
<dbReference type="InterPro" id="IPR029063">
    <property type="entry name" value="SAM-dependent_MTases_sf"/>
</dbReference>
<feature type="region of interest" description="Disordered" evidence="1">
    <location>
        <begin position="1"/>
        <end position="24"/>
    </location>
</feature>
<dbReference type="InterPro" id="IPR053173">
    <property type="entry name" value="SAM-binding_MTase"/>
</dbReference>
<dbReference type="OrthoDB" id="506498at2759"/>
<protein>
    <submittedName>
        <fullName evidence="4">Uncharacterized protein</fullName>
    </submittedName>
</protein>
<keyword evidence="5" id="KW-1185">Reference proteome</keyword>
<feature type="domain" description="S-adenosylmethionine-dependent methyltransferase Rv2258c-like winged HTH" evidence="3">
    <location>
        <begin position="45"/>
        <end position="113"/>
    </location>
</feature>
<name>A0A8J1XF13_OWEFU</name>
<dbReference type="Pfam" id="PF21320">
    <property type="entry name" value="WHD_Rv2258c"/>
    <property type="match status" value="1"/>
</dbReference>
<dbReference type="InterPro" id="IPR036390">
    <property type="entry name" value="WH_DNA-bd_sf"/>
</dbReference>
<dbReference type="Gene3D" id="3.40.50.150">
    <property type="entry name" value="Vaccinia Virus protein VP39"/>
    <property type="match status" value="1"/>
</dbReference>
<dbReference type="InterPro" id="IPR048711">
    <property type="entry name" value="WHD_Rv2258c"/>
</dbReference>
<dbReference type="Proteomes" id="UP000749559">
    <property type="component" value="Unassembled WGS sequence"/>
</dbReference>
<feature type="compositionally biased region" description="Basic residues" evidence="1">
    <location>
        <begin position="334"/>
        <end position="356"/>
    </location>
</feature>
<dbReference type="PANTHER" id="PTHR45128">
    <property type="entry name" value="METHYLTRANSFERASE TYPE 11"/>
    <property type="match status" value="1"/>
</dbReference>
<gene>
    <name evidence="4" type="ORF">OFUS_LOCUS10180</name>
</gene>
<dbReference type="EMBL" id="CAIIXF020000005">
    <property type="protein sequence ID" value="CAH1783905.1"/>
    <property type="molecule type" value="Genomic_DNA"/>
</dbReference>
<evidence type="ECO:0000256" key="1">
    <source>
        <dbReference type="SAM" id="MobiDB-lite"/>
    </source>
</evidence>
<sequence length="420" mass="46515">MTDPDQSASREGLHPHDETTGTFKPASKHEFRASVFQTMIEGYKTMTLALGYKLGLFDVMANLEVPATAEEIALKANCREKQTDEWLRAMSSEGYIKYDLDTKRYTLPLEHSKSFKENTGGHNIVTLFLEGLSVLACAFEDTAALYKRDGPEFLPPASKNAVAEWKKKIYTMPEWSEESVAAFVDSTPGLKAKSEEGIQVLDIGCGTGSLSIKMAKLFPRSEVKGVDLSEESIKKAKENVNVPNVSFGTADATELDSNWTEKFDYVVSSFVLHHVSPLTTALGEIRRVLKPGGWLSVMEFAEEGISHGDFYMKTAHSVEVLAQVESEGAEHHHGDHGHHHGDHGHHHGHHHGNHGHQHGEEKVKPSGSIMHGLTAVELKERGPVCRVNADTLSMAGFVDLQILEQPEDEFNPHYFLKKPL</sequence>
<evidence type="ECO:0000259" key="2">
    <source>
        <dbReference type="Pfam" id="PF13847"/>
    </source>
</evidence>
<feature type="region of interest" description="Disordered" evidence="1">
    <location>
        <begin position="326"/>
        <end position="365"/>
    </location>
</feature>
<evidence type="ECO:0000313" key="5">
    <source>
        <dbReference type="Proteomes" id="UP000749559"/>
    </source>
</evidence>
<proteinExistence type="predicted"/>
<comment type="caution">
    <text evidence="4">The sequence shown here is derived from an EMBL/GenBank/DDBJ whole genome shotgun (WGS) entry which is preliminary data.</text>
</comment>
<evidence type="ECO:0000313" key="4">
    <source>
        <dbReference type="EMBL" id="CAH1783905.1"/>
    </source>
</evidence>
<dbReference type="Pfam" id="PF13847">
    <property type="entry name" value="Methyltransf_31"/>
    <property type="match status" value="1"/>
</dbReference>
<dbReference type="InterPro" id="IPR036388">
    <property type="entry name" value="WH-like_DNA-bd_sf"/>
</dbReference>